<evidence type="ECO:0000256" key="6">
    <source>
        <dbReference type="SAM" id="Phobius"/>
    </source>
</evidence>
<feature type="transmembrane region" description="Helical" evidence="6">
    <location>
        <begin position="36"/>
        <end position="57"/>
    </location>
</feature>
<gene>
    <name evidence="8" type="ORF">MICPUN_61783</name>
</gene>
<organism evidence="8 9">
    <name type="scientific">Micromonas commoda (strain RCC299 / NOUM17 / CCMP2709)</name>
    <name type="common">Picoplanktonic green alga</name>
    <dbReference type="NCBI Taxonomy" id="296587"/>
    <lineage>
        <taxon>Eukaryota</taxon>
        <taxon>Viridiplantae</taxon>
        <taxon>Chlorophyta</taxon>
        <taxon>Mamiellophyceae</taxon>
        <taxon>Mamiellales</taxon>
        <taxon>Mamiellaceae</taxon>
        <taxon>Micromonas</taxon>
    </lineage>
</organism>
<evidence type="ECO:0000259" key="7">
    <source>
        <dbReference type="Pfam" id="PF03151"/>
    </source>
</evidence>
<evidence type="ECO:0000256" key="4">
    <source>
        <dbReference type="ARBA" id="ARBA00023136"/>
    </source>
</evidence>
<dbReference type="GO" id="GO:0016020">
    <property type="term" value="C:membrane"/>
    <property type="evidence" value="ECO:0007669"/>
    <property type="project" value="UniProtKB-SubCell"/>
</dbReference>
<feature type="compositionally biased region" description="Gly residues" evidence="5">
    <location>
        <begin position="343"/>
        <end position="367"/>
    </location>
</feature>
<dbReference type="InterPro" id="IPR037185">
    <property type="entry name" value="EmrE-like"/>
</dbReference>
<accession>C1FI79</accession>
<protein>
    <submittedName>
        <fullName evidence="8">Drug/Metabolite transporter superfamily</fullName>
    </submittedName>
</protein>
<dbReference type="SUPFAM" id="SSF103481">
    <property type="entry name" value="Multidrug resistance efflux transporter EmrE"/>
    <property type="match status" value="1"/>
</dbReference>
<feature type="region of interest" description="Disordered" evidence="5">
    <location>
        <begin position="343"/>
        <end position="421"/>
    </location>
</feature>
<dbReference type="PANTHER" id="PTHR11132">
    <property type="entry name" value="SOLUTE CARRIER FAMILY 35"/>
    <property type="match status" value="1"/>
</dbReference>
<reference evidence="8 9" key="1">
    <citation type="journal article" date="2009" name="Science">
        <title>Green evolution and dynamic adaptations revealed by genomes of the marine picoeukaryotes Micromonas.</title>
        <authorList>
            <person name="Worden A.Z."/>
            <person name="Lee J.H."/>
            <person name="Mock T."/>
            <person name="Rouze P."/>
            <person name="Simmons M.P."/>
            <person name="Aerts A.L."/>
            <person name="Allen A.E."/>
            <person name="Cuvelier M.L."/>
            <person name="Derelle E."/>
            <person name="Everett M.V."/>
            <person name="Foulon E."/>
            <person name="Grimwood J."/>
            <person name="Gundlach H."/>
            <person name="Henrissat B."/>
            <person name="Napoli C."/>
            <person name="McDonald S.M."/>
            <person name="Parker M.S."/>
            <person name="Rombauts S."/>
            <person name="Salamov A."/>
            <person name="Von Dassow P."/>
            <person name="Badger J.H."/>
            <person name="Coutinho P.M."/>
            <person name="Demir E."/>
            <person name="Dubchak I."/>
            <person name="Gentemann C."/>
            <person name="Eikrem W."/>
            <person name="Gready J.E."/>
            <person name="John U."/>
            <person name="Lanier W."/>
            <person name="Lindquist E.A."/>
            <person name="Lucas S."/>
            <person name="Mayer K.F."/>
            <person name="Moreau H."/>
            <person name="Not F."/>
            <person name="Otillar R."/>
            <person name="Panaud O."/>
            <person name="Pangilinan J."/>
            <person name="Paulsen I."/>
            <person name="Piegu B."/>
            <person name="Poliakov A."/>
            <person name="Robbens S."/>
            <person name="Schmutz J."/>
            <person name="Toulza E."/>
            <person name="Wyss T."/>
            <person name="Zelensky A."/>
            <person name="Zhou K."/>
            <person name="Armbrust E.V."/>
            <person name="Bhattacharya D."/>
            <person name="Goodenough U.W."/>
            <person name="Van de Peer Y."/>
            <person name="Grigoriev I.V."/>
        </authorList>
    </citation>
    <scope>NUCLEOTIDE SEQUENCE [LARGE SCALE GENOMIC DNA]</scope>
    <source>
        <strain evidence="9">RCC299 / NOUM17</strain>
    </source>
</reference>
<dbReference type="KEGG" id="mis:MICPUN_61783"/>
<proteinExistence type="predicted"/>
<dbReference type="eggNOG" id="KOG1441">
    <property type="taxonomic scope" value="Eukaryota"/>
</dbReference>
<dbReference type="GeneID" id="8246967"/>
<evidence type="ECO:0000256" key="5">
    <source>
        <dbReference type="SAM" id="MobiDB-lite"/>
    </source>
</evidence>
<evidence type="ECO:0000256" key="2">
    <source>
        <dbReference type="ARBA" id="ARBA00022692"/>
    </source>
</evidence>
<keyword evidence="3 6" id="KW-1133">Transmembrane helix</keyword>
<dbReference type="OMA" id="CATEETF"/>
<feature type="transmembrane region" description="Helical" evidence="6">
    <location>
        <begin position="63"/>
        <end position="86"/>
    </location>
</feature>
<dbReference type="AlphaFoldDB" id="C1FI79"/>
<name>C1FI79_MICCC</name>
<comment type="subcellular location">
    <subcellularLocation>
        <location evidence="1">Membrane</location>
        <topology evidence="1">Multi-pass membrane protein</topology>
    </subcellularLocation>
</comment>
<feature type="compositionally biased region" description="Gly residues" evidence="5">
    <location>
        <begin position="387"/>
        <end position="397"/>
    </location>
</feature>
<evidence type="ECO:0000256" key="1">
    <source>
        <dbReference type="ARBA" id="ARBA00004141"/>
    </source>
</evidence>
<sequence length="421" mass="45159">MRRSGASAASVEDGDGKGTKRVRSEADVRWMYYAKALTYLLAWSLVSGLIIILNNWILHYDHFPFPITLSASGPLFSWLVAATLVATGHTKLERRMTFGLWLRNIFPIGFFTAITYATGNELYMFLSVSFIQMMKSLSPIVVLFLLVLFRLDVLTREKLAGVLIMSVGMIIACFDEPTFSMWGIALMVVGEAAEAMRMVFFQHLLGQQQFGLIEGLFYTCPANFFFLCIGIAVFEEKSLTEPENYGRVVNNPLPYVVVSCMGFGVILTTLGVIQTCGSLTFKAAGQVRNVGIVFVSIVMFGDVVTAQQACGYAINLIGFFMYQYVKSREDLAALEAKRVEAMGGGEPGGGESGGASAGEGGGGGGGGGDDDDTRPLLRGGAGDDDYGSGGGAGGGAGRSDADSTPLRRMPSTPVFSNVAHR</sequence>
<dbReference type="OrthoDB" id="6418713at2759"/>
<dbReference type="RefSeq" id="XP_002508690.1">
    <property type="nucleotide sequence ID" value="XM_002508644.1"/>
</dbReference>
<evidence type="ECO:0000313" key="9">
    <source>
        <dbReference type="Proteomes" id="UP000002009"/>
    </source>
</evidence>
<keyword evidence="4 6" id="KW-0472">Membrane</keyword>
<feature type="transmembrane region" description="Helical" evidence="6">
    <location>
        <begin position="212"/>
        <end position="233"/>
    </location>
</feature>
<dbReference type="Pfam" id="PF03151">
    <property type="entry name" value="TPT"/>
    <property type="match status" value="1"/>
</dbReference>
<dbReference type="InParanoid" id="C1FI79"/>
<feature type="transmembrane region" description="Helical" evidence="6">
    <location>
        <begin position="159"/>
        <end position="174"/>
    </location>
</feature>
<evidence type="ECO:0000256" key="3">
    <source>
        <dbReference type="ARBA" id="ARBA00022989"/>
    </source>
</evidence>
<dbReference type="EMBL" id="CP001576">
    <property type="protein sequence ID" value="ACO69948.1"/>
    <property type="molecule type" value="Genomic_DNA"/>
</dbReference>
<dbReference type="Proteomes" id="UP000002009">
    <property type="component" value="Chromosome 10"/>
</dbReference>
<dbReference type="InterPro" id="IPR050186">
    <property type="entry name" value="TPT_transporter"/>
</dbReference>
<feature type="transmembrane region" description="Helical" evidence="6">
    <location>
        <begin position="253"/>
        <end position="273"/>
    </location>
</feature>
<keyword evidence="9" id="KW-1185">Reference proteome</keyword>
<feature type="transmembrane region" description="Helical" evidence="6">
    <location>
        <begin position="123"/>
        <end position="147"/>
    </location>
</feature>
<feature type="domain" description="Sugar phosphate transporter" evidence="7">
    <location>
        <begin position="35"/>
        <end position="322"/>
    </location>
</feature>
<dbReference type="InterPro" id="IPR004853">
    <property type="entry name" value="Sugar_P_trans_dom"/>
</dbReference>
<feature type="transmembrane region" description="Helical" evidence="6">
    <location>
        <begin position="98"/>
        <end position="117"/>
    </location>
</feature>
<evidence type="ECO:0000313" key="8">
    <source>
        <dbReference type="EMBL" id="ACO69948.1"/>
    </source>
</evidence>
<keyword evidence="2 6" id="KW-0812">Transmembrane</keyword>